<feature type="domain" description="Chitin-binding type-4" evidence="9">
    <location>
        <begin position="21"/>
        <end position="207"/>
    </location>
</feature>
<keyword evidence="2" id="KW-0479">Metal-binding</keyword>
<evidence type="ECO:0000313" key="11">
    <source>
        <dbReference type="Proteomes" id="UP001159427"/>
    </source>
</evidence>
<gene>
    <name evidence="10" type="ORF">PEVE_00031485</name>
</gene>
<evidence type="ECO:0000256" key="3">
    <source>
        <dbReference type="ARBA" id="ARBA00023008"/>
    </source>
</evidence>
<reference evidence="10 11" key="1">
    <citation type="submission" date="2022-05" db="EMBL/GenBank/DDBJ databases">
        <authorList>
            <consortium name="Genoscope - CEA"/>
            <person name="William W."/>
        </authorList>
    </citation>
    <scope>NUCLEOTIDE SEQUENCE [LARGE SCALE GENOMIC DNA]</scope>
</reference>
<comment type="cofactor">
    <cofactor evidence="1">
        <name>Cu(2+)</name>
        <dbReference type="ChEBI" id="CHEBI:29036"/>
    </cofactor>
</comment>
<keyword evidence="5" id="KW-0325">Glycoprotein</keyword>
<dbReference type="PANTHER" id="PTHR36575">
    <property type="entry name" value="BINDING PROTEIN, PUTATIVE (AFU_ORTHOLOGUE AFUA_1G14430)-RELATED"/>
    <property type="match status" value="1"/>
</dbReference>
<feature type="compositionally biased region" description="Polar residues" evidence="7">
    <location>
        <begin position="217"/>
        <end position="231"/>
    </location>
</feature>
<evidence type="ECO:0000256" key="8">
    <source>
        <dbReference type="SAM" id="SignalP"/>
    </source>
</evidence>
<keyword evidence="3" id="KW-0186">Copper</keyword>
<name>A0ABN8MD86_9CNID</name>
<keyword evidence="11" id="KW-1185">Reference proteome</keyword>
<dbReference type="Gene3D" id="2.70.50.50">
    <property type="entry name" value="chitin-binding protein cbp21"/>
    <property type="match status" value="2"/>
</dbReference>
<dbReference type="PANTHER" id="PTHR36575:SF2">
    <property type="entry name" value="CHITIN-BINDING TYPE-4 DOMAIN-CONTAINING PROTEIN-RELATED"/>
    <property type="match status" value="1"/>
</dbReference>
<dbReference type="InterPro" id="IPR004302">
    <property type="entry name" value="Cellulose/chitin-bd_N"/>
</dbReference>
<comment type="similarity">
    <text evidence="6">Belongs to the polysaccharide monooxygenase AA13 family.</text>
</comment>
<evidence type="ECO:0000256" key="5">
    <source>
        <dbReference type="ARBA" id="ARBA00023180"/>
    </source>
</evidence>
<evidence type="ECO:0000313" key="10">
    <source>
        <dbReference type="EMBL" id="CAH3027389.1"/>
    </source>
</evidence>
<feature type="compositionally biased region" description="Polar residues" evidence="7">
    <location>
        <begin position="539"/>
        <end position="548"/>
    </location>
</feature>
<sequence>MAKEVIQFFVAANLVTFVLGHGMMLDPPSRNSAWRYFSNRPKQFTDNELNCGGFSAQWDKHGGKCGVCGDEYNIANPKYVYPGLFAQDGFITKTYKEGETIQVTIKITSNHQGFFRFTVGKLERQPITQEQLTHVLLQPDGSNTWQLHSSANGNYHIKLVLPKGLTCDHCVLQWWWTVGNNWGCNEEGNCGVGLGKKQETFVNCADIKITPEGGASGTDTPLTEQPSTQAPLTGFTPSSKPPKTQKPSTGCKATGPWTGQAAMDKWCVQNCALGNCPSSHCQCKMNVTEIFRFLLVAKIVIALALGHGRMMDPASRNSAWRVFPDRPKQYTDNELNCGGFGAQWNKHGGKCGVCGDEYNIANPKYVHPGSYASDDFTTKTYKEGETIQVTIEITANHKGYFRFSVGKLQTRPITQEQLTHVLLQPDGSNKWQLQSSANGEYLIELVLPKGLTCDHCVLQWWWTVGNNWGKEQETFVNCADIKIIPGGGPVPTKEKPSTEKPLSSTATALPPKVPSTGSPQKPSIRSPSTGGPSKEGPTNLPTTTSSTGGCKSAGAYAGQPGMDQWCVTNCAAGYCPASDCVCN</sequence>
<feature type="compositionally biased region" description="Low complexity" evidence="7">
    <location>
        <begin position="236"/>
        <end position="249"/>
    </location>
</feature>
<protein>
    <recommendedName>
        <fullName evidence="9">Chitin-binding type-4 domain-containing protein</fullName>
    </recommendedName>
</protein>
<dbReference type="InterPro" id="IPR052282">
    <property type="entry name" value="Starch-active_LPMO"/>
</dbReference>
<comment type="caution">
    <text evidence="10">The sequence shown here is derived from an EMBL/GenBank/DDBJ whole genome shotgun (WGS) entry which is preliminary data.</text>
</comment>
<feature type="region of interest" description="Disordered" evidence="7">
    <location>
        <begin position="486"/>
        <end position="548"/>
    </location>
</feature>
<evidence type="ECO:0000256" key="1">
    <source>
        <dbReference type="ARBA" id="ARBA00001973"/>
    </source>
</evidence>
<dbReference type="Proteomes" id="UP001159427">
    <property type="component" value="Unassembled WGS sequence"/>
</dbReference>
<evidence type="ECO:0000256" key="2">
    <source>
        <dbReference type="ARBA" id="ARBA00022723"/>
    </source>
</evidence>
<evidence type="ECO:0000259" key="9">
    <source>
        <dbReference type="Pfam" id="PF03067"/>
    </source>
</evidence>
<evidence type="ECO:0000256" key="4">
    <source>
        <dbReference type="ARBA" id="ARBA00023157"/>
    </source>
</evidence>
<dbReference type="EMBL" id="CALNXI010000450">
    <property type="protein sequence ID" value="CAH3027389.1"/>
    <property type="molecule type" value="Genomic_DNA"/>
</dbReference>
<dbReference type="Pfam" id="PF03067">
    <property type="entry name" value="LPMO_10"/>
    <property type="match status" value="2"/>
</dbReference>
<accession>A0ABN8MD86</accession>
<feature type="chain" id="PRO_5047159831" description="Chitin-binding type-4 domain-containing protein" evidence="8">
    <location>
        <begin position="21"/>
        <end position="583"/>
    </location>
</feature>
<evidence type="ECO:0000256" key="6">
    <source>
        <dbReference type="ARBA" id="ARBA00034311"/>
    </source>
</evidence>
<keyword evidence="8" id="KW-0732">Signal</keyword>
<proteinExistence type="inferred from homology"/>
<organism evidence="10 11">
    <name type="scientific">Porites evermanni</name>
    <dbReference type="NCBI Taxonomy" id="104178"/>
    <lineage>
        <taxon>Eukaryota</taxon>
        <taxon>Metazoa</taxon>
        <taxon>Cnidaria</taxon>
        <taxon>Anthozoa</taxon>
        <taxon>Hexacorallia</taxon>
        <taxon>Scleractinia</taxon>
        <taxon>Fungiina</taxon>
        <taxon>Poritidae</taxon>
        <taxon>Porites</taxon>
    </lineage>
</organism>
<keyword evidence="4" id="KW-1015">Disulfide bond</keyword>
<evidence type="ECO:0000256" key="7">
    <source>
        <dbReference type="SAM" id="MobiDB-lite"/>
    </source>
</evidence>
<feature type="signal peptide" evidence="8">
    <location>
        <begin position="1"/>
        <end position="20"/>
    </location>
</feature>
<feature type="domain" description="Chitin-binding type-4" evidence="9">
    <location>
        <begin position="307"/>
        <end position="481"/>
    </location>
</feature>
<feature type="compositionally biased region" description="Polar residues" evidence="7">
    <location>
        <begin position="515"/>
        <end position="531"/>
    </location>
</feature>
<feature type="region of interest" description="Disordered" evidence="7">
    <location>
        <begin position="212"/>
        <end position="252"/>
    </location>
</feature>